<evidence type="ECO:0000256" key="11">
    <source>
        <dbReference type="ARBA" id="ARBA00023053"/>
    </source>
</evidence>
<feature type="modified residue" description="FMN phosphoryl threonine" evidence="16">
    <location>
        <position position="226"/>
    </location>
</feature>
<dbReference type="HAMAP" id="MF_00427">
    <property type="entry name" value="NqrC"/>
    <property type="match status" value="1"/>
</dbReference>
<keyword evidence="14 16" id="KW-0472">Membrane</keyword>
<keyword evidence="18" id="KW-0175">Coiled coil</keyword>
<comment type="subunit">
    <text evidence="16 17">Composed of six subunits; NqrA, NqrB, NqrC, NqrD, NqrE and NqrF.</text>
</comment>
<dbReference type="SMART" id="SM00900">
    <property type="entry name" value="FMN_bind"/>
    <property type="match status" value="1"/>
</dbReference>
<evidence type="ECO:0000256" key="1">
    <source>
        <dbReference type="ARBA" id="ARBA00022448"/>
    </source>
</evidence>
<evidence type="ECO:0000256" key="4">
    <source>
        <dbReference type="ARBA" id="ARBA00022553"/>
    </source>
</evidence>
<protein>
    <recommendedName>
        <fullName evidence="16 17">Na(+)-translocating NADH-quinone reductase subunit C</fullName>
        <shortName evidence="16 17">Na(+)-NQR subunit C</shortName>
        <shortName evidence="16 17">Na(+)-translocating NQR subunit C</shortName>
        <ecNumber evidence="16 17">7.2.1.1</ecNumber>
    </recommendedName>
    <alternativeName>
        <fullName evidence="16 17">NQR complex subunit C</fullName>
    </alternativeName>
    <alternativeName>
        <fullName evidence="16 17">NQR-1 subunit C</fullName>
    </alternativeName>
</protein>
<dbReference type="InterPro" id="IPR007329">
    <property type="entry name" value="FMN-bd"/>
</dbReference>
<evidence type="ECO:0000256" key="3">
    <source>
        <dbReference type="ARBA" id="ARBA00022519"/>
    </source>
</evidence>
<keyword evidence="2 16" id="KW-1003">Cell membrane</keyword>
<comment type="catalytic activity">
    <reaction evidence="16 17">
        <text>a ubiquinone + n Na(+)(in) + NADH + H(+) = a ubiquinol + n Na(+)(out) + NAD(+)</text>
        <dbReference type="Rhea" id="RHEA:47748"/>
        <dbReference type="Rhea" id="RHEA-COMP:9565"/>
        <dbReference type="Rhea" id="RHEA-COMP:9566"/>
        <dbReference type="ChEBI" id="CHEBI:15378"/>
        <dbReference type="ChEBI" id="CHEBI:16389"/>
        <dbReference type="ChEBI" id="CHEBI:17976"/>
        <dbReference type="ChEBI" id="CHEBI:29101"/>
        <dbReference type="ChEBI" id="CHEBI:57540"/>
        <dbReference type="ChEBI" id="CHEBI:57945"/>
        <dbReference type="EC" id="7.2.1.1"/>
    </reaction>
</comment>
<keyword evidence="5 16" id="KW-0285">Flavoprotein</keyword>
<evidence type="ECO:0000256" key="16">
    <source>
        <dbReference type="HAMAP-Rule" id="MF_00427"/>
    </source>
</evidence>
<keyword evidence="4 16" id="KW-0597">Phosphoprotein</keyword>
<name>A0ABY0IDT3_9BACT</name>
<evidence type="ECO:0000256" key="18">
    <source>
        <dbReference type="SAM" id="Coils"/>
    </source>
</evidence>
<dbReference type="Pfam" id="PF04205">
    <property type="entry name" value="FMN_bind"/>
    <property type="match status" value="1"/>
</dbReference>
<dbReference type="Proteomes" id="UP000443582">
    <property type="component" value="Unassembled WGS sequence"/>
</dbReference>
<proteinExistence type="inferred from homology"/>
<keyword evidence="10 16" id="KW-0520">NAD</keyword>
<evidence type="ECO:0000256" key="2">
    <source>
        <dbReference type="ARBA" id="ARBA00022475"/>
    </source>
</evidence>
<keyword evidence="7 16" id="KW-0812">Transmembrane</keyword>
<evidence type="ECO:0000256" key="17">
    <source>
        <dbReference type="PIRNR" id="PIRNR009437"/>
    </source>
</evidence>
<keyword evidence="13 16" id="KW-0830">Ubiquinone</keyword>
<sequence length="258" mass="28255">MMSNDSTAKTLIVATILCVVCSVVVSWSAVSLRPLQEENKALDIKKNLLMTAGIVESTAQKKEIEEAYKQIEAKLVDLKTGEYVTDIKPSEYDANKAAKDPKRNYKIPSDEDLGNIKVRAKYGKVYFVKDGEETKSVVFPIHGKGLWSTMYGFLVLETDLNTVKGIGFYAHGETPGLGGEIDNPQWRAVWPGKKIFGENGNPQIQVIKGEARDASKFDIDGLSGATLTANGVTGTVRYWMGDDAYGPFIDKYTQGGGE</sequence>
<evidence type="ECO:0000256" key="14">
    <source>
        <dbReference type="ARBA" id="ARBA00023136"/>
    </source>
</evidence>
<dbReference type="InterPro" id="IPR010204">
    <property type="entry name" value="NqrC"/>
</dbReference>
<keyword evidence="15 16" id="KW-0739">Sodium transport</keyword>
<feature type="domain" description="FMN-binding" evidence="19">
    <location>
        <begin position="145"/>
        <end position="243"/>
    </location>
</feature>
<dbReference type="PANTHER" id="PTHR37838:SF1">
    <property type="entry name" value="NA(+)-TRANSLOCATING NADH-QUINONE REDUCTASE SUBUNIT C"/>
    <property type="match status" value="1"/>
</dbReference>
<keyword evidence="9 16" id="KW-1133">Transmembrane helix</keyword>
<dbReference type="EMBL" id="QDKL01000003">
    <property type="protein sequence ID" value="RZF21122.1"/>
    <property type="molecule type" value="Genomic_DNA"/>
</dbReference>
<keyword evidence="6 16" id="KW-0288">FMN</keyword>
<comment type="similarity">
    <text evidence="16 17">Belongs to the NqrC family.</text>
</comment>
<dbReference type="PIRSF" id="PIRSF009437">
    <property type="entry name" value="NQR-1_subunit_C"/>
    <property type="match status" value="1"/>
</dbReference>
<evidence type="ECO:0000256" key="12">
    <source>
        <dbReference type="ARBA" id="ARBA00023065"/>
    </source>
</evidence>
<comment type="subcellular location">
    <subcellularLocation>
        <location evidence="16">Cell membrane</location>
        <topology evidence="16">Single-pass membrane protein</topology>
    </subcellularLocation>
</comment>
<evidence type="ECO:0000256" key="13">
    <source>
        <dbReference type="ARBA" id="ARBA00023075"/>
    </source>
</evidence>
<evidence type="ECO:0000256" key="7">
    <source>
        <dbReference type="ARBA" id="ARBA00022692"/>
    </source>
</evidence>
<dbReference type="NCBIfam" id="NF003749">
    <property type="entry name" value="PRK05346.1-5"/>
    <property type="match status" value="1"/>
</dbReference>
<keyword evidence="21" id="KW-1185">Reference proteome</keyword>
<evidence type="ECO:0000256" key="15">
    <source>
        <dbReference type="ARBA" id="ARBA00023201"/>
    </source>
</evidence>
<reference evidence="21" key="1">
    <citation type="journal article" date="2019" name="Int. J. Syst. Evol. Microbiol.">
        <title>Halobacteriovorax valvorus sp. nov., a novel prokaryotic predator isolated from coastal seawater of China.</title>
        <authorList>
            <person name="Chen M.-X."/>
        </authorList>
    </citation>
    <scope>NUCLEOTIDE SEQUENCE [LARGE SCALE GENOMIC DNA]</scope>
    <source>
        <strain evidence="21">BL9</strain>
    </source>
</reference>
<comment type="caution">
    <text evidence="20">The sequence shown here is derived from an EMBL/GenBank/DDBJ whole genome shotgun (WGS) entry which is preliminary data.</text>
</comment>
<keyword evidence="8 16" id="KW-1278">Translocase</keyword>
<gene>
    <name evidence="16" type="primary">nqrC</name>
    <name evidence="20" type="ORF">DAY19_14175</name>
</gene>
<feature type="coiled-coil region" evidence="18">
    <location>
        <begin position="54"/>
        <end position="81"/>
    </location>
</feature>
<keyword evidence="3" id="KW-0997">Cell inner membrane</keyword>
<dbReference type="NCBIfam" id="TIGR01938">
    <property type="entry name" value="nqrC"/>
    <property type="match status" value="1"/>
</dbReference>
<evidence type="ECO:0000313" key="21">
    <source>
        <dbReference type="Proteomes" id="UP000443582"/>
    </source>
</evidence>
<dbReference type="EC" id="7.2.1.1" evidence="16 17"/>
<dbReference type="PANTHER" id="PTHR37838">
    <property type="entry name" value="NA(+)-TRANSLOCATING NADH-QUINONE REDUCTASE SUBUNIT C"/>
    <property type="match status" value="1"/>
</dbReference>
<evidence type="ECO:0000256" key="10">
    <source>
        <dbReference type="ARBA" id="ARBA00023027"/>
    </source>
</evidence>
<comment type="function">
    <text evidence="16">NQR complex catalyzes the reduction of ubiquinone-1 to ubiquinol by two successive reactions, coupled with the transport of Na(+) ions from the cytoplasm to the periplasm. NqrA to NqrE are probably involved in the second step, the conversion of ubisemiquinone to ubiquinol.</text>
</comment>
<comment type="cofactor">
    <cofactor evidence="16 17">
        <name>FMN</name>
        <dbReference type="ChEBI" id="CHEBI:58210"/>
    </cofactor>
</comment>
<evidence type="ECO:0000259" key="19">
    <source>
        <dbReference type="SMART" id="SM00900"/>
    </source>
</evidence>
<keyword evidence="1 16" id="KW-0813">Transport</keyword>
<evidence type="ECO:0000256" key="5">
    <source>
        <dbReference type="ARBA" id="ARBA00022630"/>
    </source>
</evidence>
<evidence type="ECO:0000313" key="20">
    <source>
        <dbReference type="EMBL" id="RZF21122.1"/>
    </source>
</evidence>
<organism evidence="20 21">
    <name type="scientific">Halobacteriovorax vibrionivorans</name>
    <dbReference type="NCBI Taxonomy" id="2152716"/>
    <lineage>
        <taxon>Bacteria</taxon>
        <taxon>Pseudomonadati</taxon>
        <taxon>Bdellovibrionota</taxon>
        <taxon>Bacteriovoracia</taxon>
        <taxon>Bacteriovoracales</taxon>
        <taxon>Halobacteriovoraceae</taxon>
        <taxon>Halobacteriovorax</taxon>
    </lineage>
</organism>
<evidence type="ECO:0000256" key="6">
    <source>
        <dbReference type="ARBA" id="ARBA00022643"/>
    </source>
</evidence>
<keyword evidence="11 16" id="KW-0915">Sodium</keyword>
<keyword evidence="12 16" id="KW-0406">Ion transport</keyword>
<evidence type="ECO:0000256" key="9">
    <source>
        <dbReference type="ARBA" id="ARBA00022989"/>
    </source>
</evidence>
<accession>A0ABY0IDT3</accession>
<evidence type="ECO:0000256" key="8">
    <source>
        <dbReference type="ARBA" id="ARBA00022967"/>
    </source>
</evidence>
<comment type="caution">
    <text evidence="16">Lacks conserved residue(s) required for the propagation of feature annotation.</text>
</comment>